<evidence type="ECO:0000256" key="6">
    <source>
        <dbReference type="ARBA" id="ARBA00023136"/>
    </source>
</evidence>
<accession>A0ABT9IJK0</accession>
<evidence type="ECO:0000256" key="3">
    <source>
        <dbReference type="ARBA" id="ARBA00022475"/>
    </source>
</evidence>
<evidence type="ECO:0000256" key="1">
    <source>
        <dbReference type="ARBA" id="ARBA00004651"/>
    </source>
</evidence>
<comment type="caution">
    <text evidence="9">The sequence shown here is derived from an EMBL/GenBank/DDBJ whole genome shotgun (WGS) entry which is preliminary data.</text>
</comment>
<reference evidence="9 10" key="1">
    <citation type="submission" date="2023-08" db="EMBL/GenBank/DDBJ databases">
        <title>Arthrobacter horti sp. nov., isolated from forest soil.</title>
        <authorList>
            <person name="Park M."/>
        </authorList>
    </citation>
    <scope>NUCLEOTIDE SEQUENCE [LARGE SCALE GENOMIC DNA]</scope>
    <source>
        <strain evidence="9 10">YJM1</strain>
    </source>
</reference>
<dbReference type="Gene3D" id="1.10.3720.10">
    <property type="entry name" value="MetI-like"/>
    <property type="match status" value="1"/>
</dbReference>
<dbReference type="PROSITE" id="PS50928">
    <property type="entry name" value="ABC_TM1"/>
    <property type="match status" value="1"/>
</dbReference>
<keyword evidence="5 7" id="KW-1133">Transmembrane helix</keyword>
<evidence type="ECO:0000256" key="2">
    <source>
        <dbReference type="ARBA" id="ARBA00022448"/>
    </source>
</evidence>
<dbReference type="InterPro" id="IPR050809">
    <property type="entry name" value="UgpAE/MalFG_permease"/>
</dbReference>
<evidence type="ECO:0000256" key="7">
    <source>
        <dbReference type="RuleBase" id="RU363032"/>
    </source>
</evidence>
<comment type="subcellular location">
    <subcellularLocation>
        <location evidence="1 7">Cell membrane</location>
        <topology evidence="1 7">Multi-pass membrane protein</topology>
    </subcellularLocation>
</comment>
<feature type="transmembrane region" description="Helical" evidence="7">
    <location>
        <begin position="225"/>
        <end position="247"/>
    </location>
</feature>
<dbReference type="Proteomes" id="UP001232725">
    <property type="component" value="Unassembled WGS sequence"/>
</dbReference>
<feature type="domain" description="ABC transmembrane type-1" evidence="8">
    <location>
        <begin position="90"/>
        <end position="307"/>
    </location>
</feature>
<keyword evidence="2 7" id="KW-0813">Transport</keyword>
<name>A0ABT9IJK0_9MICC</name>
<organism evidence="9 10">
    <name type="scientific">Arthrobacter horti</name>
    <dbReference type="NCBI Taxonomy" id="3068273"/>
    <lineage>
        <taxon>Bacteria</taxon>
        <taxon>Bacillati</taxon>
        <taxon>Actinomycetota</taxon>
        <taxon>Actinomycetes</taxon>
        <taxon>Micrococcales</taxon>
        <taxon>Micrococcaceae</taxon>
        <taxon>Arthrobacter</taxon>
    </lineage>
</organism>
<dbReference type="InterPro" id="IPR035906">
    <property type="entry name" value="MetI-like_sf"/>
</dbReference>
<evidence type="ECO:0000259" key="8">
    <source>
        <dbReference type="PROSITE" id="PS50928"/>
    </source>
</evidence>
<keyword evidence="4 7" id="KW-0812">Transmembrane</keyword>
<protein>
    <submittedName>
        <fullName evidence="9">Sugar ABC transporter permease</fullName>
    </submittedName>
</protein>
<dbReference type="InterPro" id="IPR000515">
    <property type="entry name" value="MetI-like"/>
</dbReference>
<feature type="transmembrane region" description="Helical" evidence="7">
    <location>
        <begin position="178"/>
        <end position="204"/>
    </location>
</feature>
<proteinExistence type="inferred from homology"/>
<dbReference type="EMBL" id="JAVALS010000001">
    <property type="protein sequence ID" value="MDP5225780.1"/>
    <property type="molecule type" value="Genomic_DNA"/>
</dbReference>
<feature type="transmembrane region" description="Helical" evidence="7">
    <location>
        <begin position="125"/>
        <end position="148"/>
    </location>
</feature>
<dbReference type="RefSeq" id="WP_305994821.1">
    <property type="nucleotide sequence ID" value="NZ_JAVALS010000001.1"/>
</dbReference>
<evidence type="ECO:0000313" key="9">
    <source>
        <dbReference type="EMBL" id="MDP5225780.1"/>
    </source>
</evidence>
<evidence type="ECO:0000256" key="5">
    <source>
        <dbReference type="ARBA" id="ARBA00022989"/>
    </source>
</evidence>
<keyword evidence="3" id="KW-1003">Cell membrane</keyword>
<comment type="similarity">
    <text evidence="7">Belongs to the binding-protein-dependent transport system permease family.</text>
</comment>
<feature type="transmembrane region" description="Helical" evidence="7">
    <location>
        <begin position="86"/>
        <end position="113"/>
    </location>
</feature>
<dbReference type="PANTHER" id="PTHR43227:SF8">
    <property type="entry name" value="DIACETYLCHITOBIOSE UPTAKE SYSTEM PERMEASE PROTEIN DASB"/>
    <property type="match status" value="1"/>
</dbReference>
<dbReference type="Pfam" id="PF00528">
    <property type="entry name" value="BPD_transp_1"/>
    <property type="match status" value="1"/>
</dbReference>
<dbReference type="SUPFAM" id="SSF161098">
    <property type="entry name" value="MetI-like"/>
    <property type="match status" value="1"/>
</dbReference>
<feature type="transmembrane region" description="Helical" evidence="7">
    <location>
        <begin position="285"/>
        <end position="308"/>
    </location>
</feature>
<dbReference type="CDD" id="cd06261">
    <property type="entry name" value="TM_PBP2"/>
    <property type="match status" value="1"/>
</dbReference>
<feature type="transmembrane region" description="Helical" evidence="7">
    <location>
        <begin position="29"/>
        <end position="48"/>
    </location>
</feature>
<evidence type="ECO:0000256" key="4">
    <source>
        <dbReference type="ARBA" id="ARBA00022692"/>
    </source>
</evidence>
<keyword evidence="10" id="KW-1185">Reference proteome</keyword>
<gene>
    <name evidence="9" type="ORF">Q9R02_01245</name>
</gene>
<sequence>MSSSTVSLRQGAPRPAGRRGPRFGAFEPWFYLAPAFIVLIGLLGYPIFQLVNISLYDYRQAQVSGAAPLEFTGLGNYQQLLSDPQFWAVLGNTVLFAGFCVVITILVGGWLAVLATRLRPWVRTLLFVVSMGAWATPAVTGSAVWLFLFDPTLGLVNKTLVALGLHAFDGYSWTYDKWSAFGLVASEVVWCSFPFVMVTVYAGIQAIPTEVIEAARLDGASMGQIARTIMLPMLRPIMMIVIIQSIIWDFKIFSQIYIMTSGGGVAGQNLVINVYSYQQAFAASLYGLGSALGVIMTVILMAVTLVYLRLIKKDGEAL</sequence>
<dbReference type="PANTHER" id="PTHR43227">
    <property type="entry name" value="BLL4140 PROTEIN"/>
    <property type="match status" value="1"/>
</dbReference>
<keyword evidence="6 7" id="KW-0472">Membrane</keyword>
<evidence type="ECO:0000313" key="10">
    <source>
        <dbReference type="Proteomes" id="UP001232725"/>
    </source>
</evidence>